<comment type="caution">
    <text evidence="2">The sequence shown here is derived from an EMBL/GenBank/DDBJ whole genome shotgun (WGS) entry which is preliminary data.</text>
</comment>
<dbReference type="InterPro" id="IPR002156">
    <property type="entry name" value="RNaseH_domain"/>
</dbReference>
<feature type="domain" description="RNase H type-1" evidence="1">
    <location>
        <begin position="29"/>
        <end position="112"/>
    </location>
</feature>
<name>A0A6A4M790_9ERIC</name>
<sequence length="164" mass="16945">MEEGFLGGGNGMVFSGGVRNEGVMKVFASSALMVEALAVLHALVWAYERQWSLVEICMDCLQLVRGLLRVDEMHVLVRPVLIDILKFACNFSYVGVSKVLQIDVKAAHTLAKIEGGGLDDEALGFGGDGEDFVGLVAAVWSGAEGVGDWGGAAVGAGSGGGGGD</sequence>
<dbReference type="EMBL" id="QEFC01000289">
    <property type="protein sequence ID" value="KAE9465252.1"/>
    <property type="molecule type" value="Genomic_DNA"/>
</dbReference>
<feature type="non-terminal residue" evidence="2">
    <location>
        <position position="1"/>
    </location>
</feature>
<dbReference type="Proteomes" id="UP000428333">
    <property type="component" value="Linkage Group LG02"/>
</dbReference>
<organism evidence="2 3">
    <name type="scientific">Rhododendron williamsianum</name>
    <dbReference type="NCBI Taxonomy" id="262921"/>
    <lineage>
        <taxon>Eukaryota</taxon>
        <taxon>Viridiplantae</taxon>
        <taxon>Streptophyta</taxon>
        <taxon>Embryophyta</taxon>
        <taxon>Tracheophyta</taxon>
        <taxon>Spermatophyta</taxon>
        <taxon>Magnoliopsida</taxon>
        <taxon>eudicotyledons</taxon>
        <taxon>Gunneridae</taxon>
        <taxon>Pentapetalae</taxon>
        <taxon>asterids</taxon>
        <taxon>Ericales</taxon>
        <taxon>Ericaceae</taxon>
        <taxon>Ericoideae</taxon>
        <taxon>Rhodoreae</taxon>
        <taxon>Rhododendron</taxon>
    </lineage>
</organism>
<accession>A0A6A4M790</accession>
<dbReference type="GO" id="GO:0003676">
    <property type="term" value="F:nucleic acid binding"/>
    <property type="evidence" value="ECO:0007669"/>
    <property type="project" value="InterPro"/>
</dbReference>
<protein>
    <recommendedName>
        <fullName evidence="1">RNase H type-1 domain-containing protein</fullName>
    </recommendedName>
</protein>
<dbReference type="PANTHER" id="PTHR47074:SF11">
    <property type="entry name" value="REVERSE TRANSCRIPTASE-LIKE PROTEIN"/>
    <property type="match status" value="1"/>
</dbReference>
<dbReference type="InterPro" id="IPR012337">
    <property type="entry name" value="RNaseH-like_sf"/>
</dbReference>
<dbReference type="InterPro" id="IPR052929">
    <property type="entry name" value="RNase_H-like_EbsB-rel"/>
</dbReference>
<evidence type="ECO:0000313" key="2">
    <source>
        <dbReference type="EMBL" id="KAE9465252.1"/>
    </source>
</evidence>
<dbReference type="GO" id="GO:0004523">
    <property type="term" value="F:RNA-DNA hybrid ribonuclease activity"/>
    <property type="evidence" value="ECO:0007669"/>
    <property type="project" value="InterPro"/>
</dbReference>
<proteinExistence type="predicted"/>
<dbReference type="OrthoDB" id="10519579at2759"/>
<dbReference type="SUPFAM" id="SSF53098">
    <property type="entry name" value="Ribonuclease H-like"/>
    <property type="match status" value="1"/>
</dbReference>
<dbReference type="PANTHER" id="PTHR47074">
    <property type="entry name" value="BNAC02G40300D PROTEIN"/>
    <property type="match status" value="1"/>
</dbReference>
<gene>
    <name evidence="2" type="ORF">C3L33_02828</name>
</gene>
<keyword evidence="3" id="KW-1185">Reference proteome</keyword>
<evidence type="ECO:0000259" key="1">
    <source>
        <dbReference type="Pfam" id="PF13456"/>
    </source>
</evidence>
<evidence type="ECO:0000313" key="3">
    <source>
        <dbReference type="Proteomes" id="UP000428333"/>
    </source>
</evidence>
<dbReference type="AlphaFoldDB" id="A0A6A4M790"/>
<reference evidence="2 3" key="1">
    <citation type="journal article" date="2019" name="Genome Biol. Evol.">
        <title>The Rhododendron genome and chromosomal organization provide insight into shared whole-genome duplications across the heath family (Ericaceae).</title>
        <authorList>
            <person name="Soza V.L."/>
            <person name="Lindsley D."/>
            <person name="Waalkes A."/>
            <person name="Ramage E."/>
            <person name="Patwardhan R.P."/>
            <person name="Burton J.N."/>
            <person name="Adey A."/>
            <person name="Kumar A."/>
            <person name="Qiu R."/>
            <person name="Shendure J."/>
            <person name="Hall B."/>
        </authorList>
    </citation>
    <scope>NUCLEOTIDE SEQUENCE [LARGE SCALE GENOMIC DNA]</scope>
    <source>
        <strain evidence="2">RSF 1966-606</strain>
    </source>
</reference>
<dbReference type="Pfam" id="PF13456">
    <property type="entry name" value="RVT_3"/>
    <property type="match status" value="1"/>
</dbReference>